<gene>
    <name evidence="1" type="ORF">IDH45_17190</name>
</gene>
<dbReference type="AlphaFoldDB" id="A0A927C9S4"/>
<protein>
    <submittedName>
        <fullName evidence="1">Spore germination protein GerPE</fullName>
    </submittedName>
</protein>
<dbReference type="Proteomes" id="UP000639396">
    <property type="component" value="Unassembled WGS sequence"/>
</dbReference>
<dbReference type="Pfam" id="PF10970">
    <property type="entry name" value="GerPE"/>
    <property type="match status" value="1"/>
</dbReference>
<proteinExistence type="predicted"/>
<evidence type="ECO:0000313" key="1">
    <source>
        <dbReference type="EMBL" id="MBD2863730.1"/>
    </source>
</evidence>
<dbReference type="EMBL" id="JACXJA010000022">
    <property type="protein sequence ID" value="MBD2863730.1"/>
    <property type="molecule type" value="Genomic_DNA"/>
</dbReference>
<dbReference type="InterPro" id="IPR024496">
    <property type="entry name" value="Spore_germ_GerPE"/>
</dbReference>
<comment type="caution">
    <text evidence="1">The sequence shown here is derived from an EMBL/GenBank/DDBJ whole genome shotgun (WGS) entry which is preliminary data.</text>
</comment>
<evidence type="ECO:0000313" key="2">
    <source>
        <dbReference type="Proteomes" id="UP000639396"/>
    </source>
</evidence>
<keyword evidence="2" id="KW-1185">Reference proteome</keyword>
<reference evidence="1" key="1">
    <citation type="submission" date="2020-09" db="EMBL/GenBank/DDBJ databases">
        <title>A novel bacterium of genus Paenibacillus, isolated from South China Sea.</title>
        <authorList>
            <person name="Huang H."/>
            <person name="Mo K."/>
            <person name="Hu Y."/>
        </authorList>
    </citation>
    <scope>NUCLEOTIDE SEQUENCE</scope>
    <source>
        <strain evidence="1">IB182363</strain>
    </source>
</reference>
<sequence length="122" mass="13700">MARISIVRNIHINDVVLSSTILIGDIVDVNLHNKALAVQREVSFYHSKEGNFDDYRIFTKPIPQPDVYEQVDFNVVNRSPYIKVGDVDVIGISTSALLQVGSNQSIRAESRIKHIRQLKGSP</sequence>
<accession>A0A927C9S4</accession>
<name>A0A927C9S4_9BACL</name>
<dbReference type="RefSeq" id="WP_190929362.1">
    <property type="nucleotide sequence ID" value="NZ_JACXJA010000022.1"/>
</dbReference>
<organism evidence="1 2">
    <name type="scientific">Paenibacillus oceani</name>
    <dbReference type="NCBI Taxonomy" id="2772510"/>
    <lineage>
        <taxon>Bacteria</taxon>
        <taxon>Bacillati</taxon>
        <taxon>Bacillota</taxon>
        <taxon>Bacilli</taxon>
        <taxon>Bacillales</taxon>
        <taxon>Paenibacillaceae</taxon>
        <taxon>Paenibacillus</taxon>
    </lineage>
</organism>